<accession>A0A5J4Z0P1</accession>
<organism evidence="1 2">
    <name type="scientific">Porphyridium purpureum</name>
    <name type="common">Red alga</name>
    <name type="synonym">Porphyridium cruentum</name>
    <dbReference type="NCBI Taxonomy" id="35688"/>
    <lineage>
        <taxon>Eukaryota</taxon>
        <taxon>Rhodophyta</taxon>
        <taxon>Bangiophyceae</taxon>
        <taxon>Porphyridiales</taxon>
        <taxon>Porphyridiaceae</taxon>
        <taxon>Porphyridium</taxon>
    </lineage>
</organism>
<evidence type="ECO:0000313" key="2">
    <source>
        <dbReference type="Proteomes" id="UP000324585"/>
    </source>
</evidence>
<reference evidence="2" key="1">
    <citation type="journal article" date="2019" name="Nat. Commun.">
        <title>Expansion of phycobilisome linker gene families in mesophilic red algae.</title>
        <authorList>
            <person name="Lee J."/>
            <person name="Kim D."/>
            <person name="Bhattacharya D."/>
            <person name="Yoon H.S."/>
        </authorList>
    </citation>
    <scope>NUCLEOTIDE SEQUENCE [LARGE SCALE GENOMIC DNA]</scope>
    <source>
        <strain evidence="2">CCMP 1328</strain>
    </source>
</reference>
<protein>
    <submittedName>
        <fullName evidence="1">Uncharacterized protein</fullName>
    </submittedName>
</protein>
<comment type="caution">
    <text evidence="1">The sequence shown here is derived from an EMBL/GenBank/DDBJ whole genome shotgun (WGS) entry which is preliminary data.</text>
</comment>
<keyword evidence="2" id="KW-1185">Reference proteome</keyword>
<proteinExistence type="predicted"/>
<evidence type="ECO:0000313" key="1">
    <source>
        <dbReference type="EMBL" id="KAA8497449.1"/>
    </source>
</evidence>
<gene>
    <name evidence="1" type="ORF">FVE85_1178</name>
</gene>
<dbReference type="InterPro" id="IPR005046">
    <property type="entry name" value="DUF285"/>
</dbReference>
<name>A0A5J4Z0P1_PORPP</name>
<dbReference type="Pfam" id="PF03382">
    <property type="entry name" value="DUF285"/>
    <property type="match status" value="1"/>
</dbReference>
<sequence>MAKYATEMARMFPLAWAVAIALLATWSSLYTAVAQELCQLVEQSEQCLAAGTQALVPDAEGTLARSAVPASCQSGFPKCALQPCRNDVESEETQQKMVLEYKDVSELSLEFSASPVDIVVDCGDGTVTAHMSMGKFVHTYRRHGSCQVVISGSVGGIRFDDGLTAVSLWGELGLTTLNGAFYGMSSRQSVSADLPRTVTNLSCMFAESRFDGEIGTWGAHSVTSMSGKFDPAFFYRDVSEENVSCVASMDFMFASSMEILGCPSCIRLIRRSSSAVSQDTVHRQGQAPMLGTGIPSALIVGPFRSGDITVQCCAGLCAYIWRFRSRLRNGRVVQGLWLDGKTHLTLSLVTNLAVTTADHIGHCERKQQGEVILAHKICAGLLVDLIH</sequence>
<dbReference type="Proteomes" id="UP000324585">
    <property type="component" value="Unassembled WGS sequence"/>
</dbReference>
<dbReference type="EMBL" id="VRMN01000002">
    <property type="protein sequence ID" value="KAA8497449.1"/>
    <property type="molecule type" value="Genomic_DNA"/>
</dbReference>
<dbReference type="AlphaFoldDB" id="A0A5J4Z0P1"/>